<name>A0AAV9JWT6_9PEZI</name>
<protein>
    <recommendedName>
        <fullName evidence="2">GCN5-related N-acetyltransferase Rv2170-like domain-containing protein</fullName>
    </recommendedName>
</protein>
<dbReference type="AlphaFoldDB" id="A0AAV9JWT6"/>
<organism evidence="3 4">
    <name type="scientific">Oleoguttula mirabilis</name>
    <dbReference type="NCBI Taxonomy" id="1507867"/>
    <lineage>
        <taxon>Eukaryota</taxon>
        <taxon>Fungi</taxon>
        <taxon>Dikarya</taxon>
        <taxon>Ascomycota</taxon>
        <taxon>Pezizomycotina</taxon>
        <taxon>Dothideomycetes</taxon>
        <taxon>Dothideomycetidae</taxon>
        <taxon>Mycosphaerellales</taxon>
        <taxon>Teratosphaeriaceae</taxon>
        <taxon>Oleoguttula</taxon>
    </lineage>
</organism>
<reference evidence="3 4" key="1">
    <citation type="submission" date="2021-11" db="EMBL/GenBank/DDBJ databases">
        <title>Black yeast isolated from Biological Soil Crust.</title>
        <authorList>
            <person name="Kurbessoian T."/>
        </authorList>
    </citation>
    <scope>NUCLEOTIDE SEQUENCE [LARGE SCALE GENOMIC DNA]</scope>
    <source>
        <strain evidence="3 4">CCFEE 5522</strain>
    </source>
</reference>
<dbReference type="GO" id="GO:0016747">
    <property type="term" value="F:acyltransferase activity, transferring groups other than amino-acyl groups"/>
    <property type="evidence" value="ECO:0007669"/>
    <property type="project" value="InterPro"/>
</dbReference>
<dbReference type="PANTHER" id="PTHR20958:SF6">
    <property type="entry name" value="GLYCINE N-ACYLTRANSFERASE-LIKE PROTEIN"/>
    <property type="match status" value="1"/>
</dbReference>
<sequence>MPATQPTIRNYSLTSLKSAAVITRALDILRPHLPTSLPLYRRIQFGRFFDATCLLTNINCTGTLSQAEREPAHNDGGDMPPWVIAFVDRSCRPETEVWISGSWEASPPAPTGTDAWSAIDDLMLELVRTMKGLPLPNSIHQDIPNARAAPAQANGTAEADRDSVGLSRGDYTSHSSNPSIMLWGAVHENTVPTLQRLKLLAQEYNASLVPNYTFLFDIATLPSPRALPKGLEWGVVHPESFALIRSRTQIPRQDRTMAVLPSLAIFPSSSSSTASARAPVAWCFIGLEASLTTLHVEPKWRGRGLAKLITAKIFREKMGRFFDGGVEKKLGYGFVVVGNMASEGMCRSLGGRSEWECYWLRADLSKAS</sequence>
<dbReference type="Gene3D" id="3.40.630.30">
    <property type="match status" value="1"/>
</dbReference>
<dbReference type="EMBL" id="JAVFHQ010000002">
    <property type="protein sequence ID" value="KAK4550074.1"/>
    <property type="molecule type" value="Genomic_DNA"/>
</dbReference>
<evidence type="ECO:0000259" key="2">
    <source>
        <dbReference type="Pfam" id="PF08445"/>
    </source>
</evidence>
<evidence type="ECO:0000313" key="4">
    <source>
        <dbReference type="Proteomes" id="UP001324427"/>
    </source>
</evidence>
<feature type="region of interest" description="Disordered" evidence="1">
    <location>
        <begin position="147"/>
        <end position="170"/>
    </location>
</feature>
<accession>A0AAV9JWT6</accession>
<dbReference type="InterPro" id="IPR053225">
    <property type="entry name" value="Acyl-CoA_N-acyltransferase"/>
</dbReference>
<dbReference type="InterPro" id="IPR016181">
    <property type="entry name" value="Acyl_CoA_acyltransferase"/>
</dbReference>
<dbReference type="SUPFAM" id="SSF55729">
    <property type="entry name" value="Acyl-CoA N-acyltransferases (Nat)"/>
    <property type="match status" value="1"/>
</dbReference>
<keyword evidence="4" id="KW-1185">Reference proteome</keyword>
<evidence type="ECO:0000256" key="1">
    <source>
        <dbReference type="SAM" id="MobiDB-lite"/>
    </source>
</evidence>
<feature type="domain" description="GCN5-related N-acetyltransferase Rv2170-like" evidence="2">
    <location>
        <begin position="280"/>
        <end position="360"/>
    </location>
</feature>
<dbReference type="InterPro" id="IPR013653">
    <property type="entry name" value="GCN5-like_dom"/>
</dbReference>
<comment type="caution">
    <text evidence="3">The sequence shown here is derived from an EMBL/GenBank/DDBJ whole genome shotgun (WGS) entry which is preliminary data.</text>
</comment>
<dbReference type="Proteomes" id="UP001324427">
    <property type="component" value="Unassembled WGS sequence"/>
</dbReference>
<evidence type="ECO:0000313" key="3">
    <source>
        <dbReference type="EMBL" id="KAK4550074.1"/>
    </source>
</evidence>
<proteinExistence type="predicted"/>
<gene>
    <name evidence="3" type="ORF">LTR36_003041</name>
</gene>
<dbReference type="Pfam" id="PF08445">
    <property type="entry name" value="FR47"/>
    <property type="match status" value="1"/>
</dbReference>
<dbReference type="PANTHER" id="PTHR20958">
    <property type="entry name" value="GLYCINE N-ACYLTRANSFERASE-LIKE PROTEIN"/>
    <property type="match status" value="1"/>
</dbReference>